<feature type="domain" description="PKD-like" evidence="2">
    <location>
        <begin position="1570"/>
        <end position="1648"/>
    </location>
</feature>
<feature type="chain" id="PRO_5027040883" evidence="1">
    <location>
        <begin position="28"/>
        <end position="2416"/>
    </location>
</feature>
<dbReference type="KEGG" id="chu:CHU_0841"/>
<dbReference type="SUPFAM" id="SSF49265">
    <property type="entry name" value="Fibronectin type III"/>
    <property type="match status" value="1"/>
</dbReference>
<reference evidence="3 4" key="1">
    <citation type="journal article" date="2007" name="Appl. Environ. Microbiol.">
        <title>Genome sequence of the cellulolytic gliding bacterium Cytophaga hutchinsonii.</title>
        <authorList>
            <person name="Xie G."/>
            <person name="Bruce D.C."/>
            <person name="Challacombe J.F."/>
            <person name="Chertkov O."/>
            <person name="Detter J.C."/>
            <person name="Gilna P."/>
            <person name="Han C.S."/>
            <person name="Lucas S."/>
            <person name="Misra M."/>
            <person name="Myers G.L."/>
            <person name="Richardson P."/>
            <person name="Tapia R."/>
            <person name="Thayer N."/>
            <person name="Thompson L.S."/>
            <person name="Brettin T.S."/>
            <person name="Henrissat B."/>
            <person name="Wilson D.B."/>
            <person name="McBride M.J."/>
        </authorList>
    </citation>
    <scope>NUCLEOTIDE SEQUENCE [LARGE SCALE GENOMIC DNA]</scope>
    <source>
        <strain evidence="4">ATCC 33406 / DSM 1761 / CIP 103989 / NBRC 15051 / NCIMB 9469 / D465</strain>
    </source>
</reference>
<dbReference type="RefSeq" id="WP_011584241.1">
    <property type="nucleotide sequence ID" value="NC_008255.1"/>
</dbReference>
<feature type="domain" description="PKD-like" evidence="2">
    <location>
        <begin position="1134"/>
        <end position="1214"/>
    </location>
</feature>
<evidence type="ECO:0000256" key="1">
    <source>
        <dbReference type="SAM" id="SignalP"/>
    </source>
</evidence>
<dbReference type="InterPro" id="IPR013783">
    <property type="entry name" value="Ig-like_fold"/>
</dbReference>
<proteinExistence type="predicted"/>
<dbReference type="InterPro" id="IPR045829">
    <property type="entry name" value="PKD_6"/>
</dbReference>
<dbReference type="NCBIfam" id="TIGR04183">
    <property type="entry name" value="Por_Secre_tail"/>
    <property type="match status" value="1"/>
</dbReference>
<keyword evidence="3" id="KW-0326">Glycosidase</keyword>
<dbReference type="InterPro" id="IPR036116">
    <property type="entry name" value="FN3_sf"/>
</dbReference>
<feature type="signal peptide" evidence="1">
    <location>
        <begin position="1"/>
        <end position="27"/>
    </location>
</feature>
<dbReference type="EMBL" id="CP000383">
    <property type="protein sequence ID" value="ABG58125.1"/>
    <property type="molecule type" value="Genomic_DNA"/>
</dbReference>
<gene>
    <name evidence="3" type="ordered locus">CHU_0841</name>
</gene>
<dbReference type="EC" id="3.2.1.-" evidence="3"/>
<dbReference type="GO" id="GO:0016798">
    <property type="term" value="F:hydrolase activity, acting on glycosyl bonds"/>
    <property type="evidence" value="ECO:0007669"/>
    <property type="project" value="UniProtKB-KW"/>
</dbReference>
<feature type="domain" description="PKD-like" evidence="2">
    <location>
        <begin position="1743"/>
        <end position="1824"/>
    </location>
</feature>
<name>A0A6N4SPE1_CYTH3</name>
<dbReference type="Pfam" id="PF19408">
    <property type="entry name" value="PKD_6"/>
    <property type="match status" value="8"/>
</dbReference>
<keyword evidence="4" id="KW-1185">Reference proteome</keyword>
<keyword evidence="1" id="KW-0732">Signal</keyword>
<evidence type="ECO:0000313" key="4">
    <source>
        <dbReference type="Proteomes" id="UP000001822"/>
    </source>
</evidence>
<feature type="domain" description="PKD-like" evidence="2">
    <location>
        <begin position="1395"/>
        <end position="1472"/>
    </location>
</feature>
<dbReference type="Gene3D" id="2.60.40.10">
    <property type="entry name" value="Immunoglobulins"/>
    <property type="match status" value="1"/>
</dbReference>
<organism evidence="3 4">
    <name type="scientific">Cytophaga hutchinsonii (strain ATCC 33406 / DSM 1761 / CIP 103989 / NBRC 15051 / NCIMB 9469 / D465)</name>
    <dbReference type="NCBI Taxonomy" id="269798"/>
    <lineage>
        <taxon>Bacteria</taxon>
        <taxon>Pseudomonadati</taxon>
        <taxon>Bacteroidota</taxon>
        <taxon>Cytophagia</taxon>
        <taxon>Cytophagales</taxon>
        <taxon>Cytophagaceae</taxon>
        <taxon>Cytophaga</taxon>
    </lineage>
</organism>
<evidence type="ECO:0000313" key="3">
    <source>
        <dbReference type="EMBL" id="ABG58125.1"/>
    </source>
</evidence>
<feature type="domain" description="PKD-like" evidence="2">
    <location>
        <begin position="1656"/>
        <end position="1733"/>
    </location>
</feature>
<feature type="domain" description="PKD-like" evidence="2">
    <location>
        <begin position="1228"/>
        <end position="1302"/>
    </location>
</feature>
<accession>A0A6N4SPE1</accession>
<feature type="domain" description="PKD-like" evidence="2">
    <location>
        <begin position="1308"/>
        <end position="1389"/>
    </location>
</feature>
<dbReference type="OrthoDB" id="906313at2"/>
<sequence>MKKNYQRVFKVLSIALFTLFLNYQAFAQPNCATGMVPLNGGTIVNPTTPFTWNAPTGTVTGYRIYIGTTAASNELVNGTSVTATTYTYTGALACGTTYYWKVVPYNGSGPATGCAAQTFTIIASGNSSIFPVGSWNAYCFNSTNWTNYTGYYTATGQDFNSTSSWGANYSPSVISPNGAAGYQGCSVPNDNHSVIYKRQGFTAGTYSLDVINDDGCFLYLNGNLIYSRNTYTATFINNVWTGNLDASSQIEFRWADTGGGGSYGGITFNAIPTPTLIAGAISGDQTMCPGNDPYVFKNVTPGSGTCGPLVYQWQQSVGCTGTFSDIASATNATYDVPAGITQTTCYRRAVVDANCNRIEYTNTVTVTITSVQQGNPAVFPLNTWNGYVYDFNVTGYTGADDNWTDYKGFFSYAGTSASDPGFYTSTGIYSSASPPSSAPGYVGCQVTYPLSGVQFKRQGFTPGIYQIDFDGDDASYLYINGVLIYGRTACCNVVSNVWTGILDASSKIDYHYKNNGGNGFGRLIITAVTPAPIDPGSIASSASSVICSGDTPPPFTSTAVSSGGCTRAGYQWQADAGSGFADIPGATNTTYAATSVTATTSYRRKITDICGTVAYTNTVTLTVGTPSLPTPAFGSNVWNAYVYNFAVTGYTGADDNWTDYKGYFTYNGLSFNTGSIYGNSIAPSYAPGYYGCQVGQTQSGVQLKRQGFPAGTYQIDFNSDDAGYLYVNGVLVFGRTGCCTTVPNVWTGNLDASSTIDYHYKNNGSSGYGVLSFTLVTPTQPLDPGIIANNNSTTVCSGNTLPPFVSTADATSGCYVYYEWERNTGSGWNAIAGATASTYTASSITVNTSYRRKATDACGAVDYSNIIVINVGTYTPVTPTFGADSWNAYVYNFSAGNPTGNGGFTVANTGWSNNSGMFQTPGISIVNPGFNTNSLYNSNDAPSFATGYQGCQVGTTLNGVIFKRQGFPAGTYQIDFTSDDPGYLYINGIVVSSRTGAGTTLNAWTGVLNASSTVEFRYKNNGGPGSAIVTFTVITSTTPLNPGTISGTQTICQGTAPSVLLNTLSATSGCSITYKWQSSTVSATGPWTDIVGAASPSYSSPALTQTTHFRRAVTDGCGASDATPVRTVTVNPLPDAAGTITGQTTFCPNQAGVSYSIASVNNATGYNWTLPAGATIASGANTNSITVNFGTTSGNIGVTPTNSCGNGTAAPALAVAVTPLPANAGTFTTSSATVCAGQAGVVYTIAAVTGATSYAWVVPSDATITSATNTNSITVTFGTAAGSVSVTPTNSCGTGNSRTITVTVNTVPAAAGVMTGLSDVCKPQSGLSYSIAAVTGATSYSWTAPSGVTFTGGTTRSIVASFTASSVSGNMVVTPINACGNGVSTTYAVAVSSVPPLAAGTISGPASACAGSIGLVYSVGAVTGATGYSWTVPTGTVITSGLNTNSITVTLGSASGNFRVTPTNACGNGTLSAAYPIIVNPYPGTAGTITGNTSVCGGTSQSYSIAAVSNALGYTWTLPSGSTITTGAGTRSITATMGTVSGTVTVTPTNGCGDGTSNSVAVTVSVPAGAAGTISGPAEVCKGATGIIYSIAAVTPAPTSYNWSLPSGTIITAGANSNSITVTIGANSGTITVTPTHTCGNGASASLPIAVSASIPAAAGTITGNTAVCDGATGVTYSIPAVTRATSYNWIVPAGSTITAGAGTNSITVTVGSTSGTVSVTPVNACGNGTAATKAMTVSTVPGAVGAITGSATVCKGQTGVTYSIAAVSGATGYTWTLPTGASITAGSGTASITVSYAAHATVSGTLSVDATNLCGTTSNSIAVTVDNACPYTWTGVTSVDWNTASNWSLGYVPTNINNIVIPTGTPFAPTISAATSTAAAVTINSGATVTIAAAGTWNVYGNLTDNGAVNALAGSTLAFKGTAAQTVTGVPVVYNVQVNNSAGVSIASPMLVKGTLSLLNGVLTTNSNLTMNFDTGGNIAYAVSDNGSISGVVTGRRDAIARTHYISAPFNGSTSAQVGATTPLYYNNYWKMYTKTFDTQGWAAVTDATTAMPLGTGFSLAIPNSTSLVLTGTYNHNFSFPGISYSNAAAGKYMLIGNPYPSTLDWTTIYASAVNTGGAVYYWNAANNQVASWIAPASGTNGGTKYIPAMQAFMATTTGTGGPTSIVSINNNARILTNQSYFRTAQEDISTLKLYVKTADGVKDETIINLNESASEEFEFDKDAYKIINGGLTPSLYSGTNTDATLYSINALPVNAEQTIPLNLKVRVDGTYEIHCSEFVNQTGYKLLLEDKSANTFMPVDTSLTYVITAKATDNADRFVLRYIANLSTDILSDSYKGIDLSTYDNNLMLLVKAITADGVNMEVYNAAGSLVQLLPNQSVTPGVKMIPLEGLASGVYLVKFTIGDVPYTGKVVIK</sequence>
<dbReference type="Proteomes" id="UP000001822">
    <property type="component" value="Chromosome"/>
</dbReference>
<protein>
    <submittedName>
        <fullName evidence="3">CHU large protein uncharacterized</fullName>
        <ecNumber evidence="3">3.2.1.-</ecNumber>
    </submittedName>
</protein>
<dbReference type="InterPro" id="IPR026444">
    <property type="entry name" value="Secre_tail"/>
</dbReference>
<keyword evidence="3" id="KW-0378">Hydrolase</keyword>
<evidence type="ECO:0000259" key="2">
    <source>
        <dbReference type="Pfam" id="PF19408"/>
    </source>
</evidence>
<feature type="domain" description="PKD-like" evidence="2">
    <location>
        <begin position="1484"/>
        <end position="1562"/>
    </location>
</feature>